<gene>
    <name evidence="1" type="ORF">SAMN02745247_02794</name>
</gene>
<name>A0A1M7T0N9_9FIRM</name>
<dbReference type="AlphaFoldDB" id="A0A1M7T0N9"/>
<evidence type="ECO:0000313" key="2">
    <source>
        <dbReference type="Proteomes" id="UP000184097"/>
    </source>
</evidence>
<organism evidence="1 2">
    <name type="scientific">Butyrivibrio hungatei DSM 14810</name>
    <dbReference type="NCBI Taxonomy" id="1121132"/>
    <lineage>
        <taxon>Bacteria</taxon>
        <taxon>Bacillati</taxon>
        <taxon>Bacillota</taxon>
        <taxon>Clostridia</taxon>
        <taxon>Lachnospirales</taxon>
        <taxon>Lachnospiraceae</taxon>
        <taxon>Butyrivibrio</taxon>
    </lineage>
</organism>
<dbReference type="EMBL" id="FRDH01000013">
    <property type="protein sequence ID" value="SHN64345.1"/>
    <property type="molecule type" value="Genomic_DNA"/>
</dbReference>
<proteinExistence type="predicted"/>
<dbReference type="Proteomes" id="UP000184097">
    <property type="component" value="Unassembled WGS sequence"/>
</dbReference>
<reference evidence="1 2" key="1">
    <citation type="submission" date="2016-12" db="EMBL/GenBank/DDBJ databases">
        <authorList>
            <person name="Song W.-J."/>
            <person name="Kurnit D.M."/>
        </authorList>
    </citation>
    <scope>NUCLEOTIDE SEQUENCE [LARGE SCALE GENOMIC DNA]</scope>
    <source>
        <strain evidence="1 2">DSM 14810</strain>
    </source>
</reference>
<sequence length="104" mass="11774">MKEQTGLDQYLMLLSDNDYFVNLTIGDDRIYQDSIFNKVVKNCIVVNNDEMELIDGQIKIQVNSSKNGELIDEAVFYIPDGADVNNQELISGGWIQSLAIKIEE</sequence>
<evidence type="ECO:0000313" key="1">
    <source>
        <dbReference type="EMBL" id="SHN64345.1"/>
    </source>
</evidence>
<accession>A0A1M7T0N9</accession>
<protein>
    <submittedName>
        <fullName evidence="1">Uncharacterized protein</fullName>
    </submittedName>
</protein>
<dbReference type="RefSeq" id="WP_143147437.1">
    <property type="nucleotide sequence ID" value="NZ_FRDH01000013.1"/>
</dbReference>